<dbReference type="AlphaFoldDB" id="A0A1J5Q1V4"/>
<reference evidence="1" key="1">
    <citation type="submission" date="2016-10" db="EMBL/GenBank/DDBJ databases">
        <title>Sequence of Gallionella enrichment culture.</title>
        <authorList>
            <person name="Poehlein A."/>
            <person name="Muehling M."/>
            <person name="Daniel R."/>
        </authorList>
    </citation>
    <scope>NUCLEOTIDE SEQUENCE</scope>
</reference>
<comment type="caution">
    <text evidence="1">The sequence shown here is derived from an EMBL/GenBank/DDBJ whole genome shotgun (WGS) entry which is preliminary data.</text>
</comment>
<evidence type="ECO:0000313" key="1">
    <source>
        <dbReference type="EMBL" id="OIQ69845.1"/>
    </source>
</evidence>
<organism evidence="1">
    <name type="scientific">mine drainage metagenome</name>
    <dbReference type="NCBI Taxonomy" id="410659"/>
    <lineage>
        <taxon>unclassified sequences</taxon>
        <taxon>metagenomes</taxon>
        <taxon>ecological metagenomes</taxon>
    </lineage>
</organism>
<proteinExistence type="predicted"/>
<dbReference type="EMBL" id="MLJW01004500">
    <property type="protein sequence ID" value="OIQ69845.1"/>
    <property type="molecule type" value="Genomic_DNA"/>
</dbReference>
<name>A0A1J5Q1V4_9ZZZZ</name>
<sequence length="184" mass="20358">MGQHGAVAVDAGHAASVVIHIRQAYAELVEIGHGLAQFVEAQRVRHEIVVILPQPAQVHVQLTLMVGQQRAVTLSLQHGPAVRRLQAEKVALALGVILVIADAVLHPVFQSMQGQLADQVRRLVEEIRQARAGKSRLDAMYRTGGALHEIQHQRQIDLHLFLRFQPPRHGGQRLQKRHDSFAVG</sequence>
<protein>
    <submittedName>
        <fullName evidence="1">Uncharacterized protein</fullName>
    </submittedName>
</protein>
<gene>
    <name evidence="1" type="ORF">GALL_485480</name>
</gene>
<accession>A0A1J5Q1V4</accession>